<dbReference type="Proteomes" id="UP000198915">
    <property type="component" value="Unassembled WGS sequence"/>
</dbReference>
<evidence type="ECO:0000256" key="1">
    <source>
        <dbReference type="ARBA" id="ARBA00022670"/>
    </source>
</evidence>
<reference evidence="10" key="1">
    <citation type="submission" date="2016-10" db="EMBL/GenBank/DDBJ databases">
        <authorList>
            <person name="Varghese N."/>
            <person name="Submissions S."/>
        </authorList>
    </citation>
    <scope>NUCLEOTIDE SEQUENCE [LARGE SCALE GENOMIC DNA]</scope>
    <source>
        <strain evidence="10">OK042</strain>
    </source>
</reference>
<feature type="domain" description="Peptidase M3A/M3B catalytic" evidence="7">
    <location>
        <begin position="208"/>
        <end position="585"/>
    </location>
</feature>
<evidence type="ECO:0000256" key="6">
    <source>
        <dbReference type="RuleBase" id="RU368091"/>
    </source>
</evidence>
<evidence type="ECO:0000256" key="3">
    <source>
        <dbReference type="ARBA" id="ARBA00022801"/>
    </source>
</evidence>
<name>A0A1I3XBR6_9BACL</name>
<dbReference type="RefSeq" id="WP_092270171.1">
    <property type="nucleotide sequence ID" value="NZ_CP183838.1"/>
</dbReference>
<evidence type="ECO:0000256" key="4">
    <source>
        <dbReference type="ARBA" id="ARBA00022833"/>
    </source>
</evidence>
<dbReference type="PANTHER" id="PTHR11804">
    <property type="entry name" value="PROTEASE M3 THIMET OLIGOPEPTIDASE-RELATED"/>
    <property type="match status" value="1"/>
</dbReference>
<dbReference type="Pfam" id="PF01432">
    <property type="entry name" value="Peptidase_M3"/>
    <property type="match status" value="1"/>
</dbReference>
<dbReference type="InterPro" id="IPR045090">
    <property type="entry name" value="Pept_M3A_M3B"/>
</dbReference>
<evidence type="ECO:0000256" key="2">
    <source>
        <dbReference type="ARBA" id="ARBA00022723"/>
    </source>
</evidence>
<dbReference type="GO" id="GO:0006518">
    <property type="term" value="P:peptide metabolic process"/>
    <property type="evidence" value="ECO:0007669"/>
    <property type="project" value="TreeGrafter"/>
</dbReference>
<dbReference type="InterPro" id="IPR004438">
    <property type="entry name" value="Peptidase_M3B"/>
</dbReference>
<keyword evidence="2 6" id="KW-0479">Metal-binding</keyword>
<keyword evidence="5 6" id="KW-0482">Metalloprotease</keyword>
<dbReference type="Pfam" id="PF08439">
    <property type="entry name" value="Peptidase_M3_N"/>
    <property type="match status" value="1"/>
</dbReference>
<evidence type="ECO:0000259" key="8">
    <source>
        <dbReference type="Pfam" id="PF08439"/>
    </source>
</evidence>
<protein>
    <recommendedName>
        <fullName evidence="6">Oligopeptidase F</fullName>
        <ecNumber evidence="6">3.4.24.-</ecNumber>
    </recommendedName>
</protein>
<dbReference type="InterPro" id="IPR001567">
    <property type="entry name" value="Pept_M3A_M3B_dom"/>
</dbReference>
<evidence type="ECO:0000259" key="7">
    <source>
        <dbReference type="Pfam" id="PF01432"/>
    </source>
</evidence>
<dbReference type="Gene3D" id="1.20.140.70">
    <property type="entry name" value="Oligopeptidase f, N-terminal domain"/>
    <property type="match status" value="1"/>
</dbReference>
<accession>A0A1I3XBR6</accession>
<dbReference type="GO" id="GO:0004222">
    <property type="term" value="F:metalloendopeptidase activity"/>
    <property type="evidence" value="ECO:0007669"/>
    <property type="project" value="UniProtKB-UniRule"/>
</dbReference>
<dbReference type="InterPro" id="IPR042088">
    <property type="entry name" value="OligoPept_F_C"/>
</dbReference>
<dbReference type="Gene3D" id="1.10.287.830">
    <property type="entry name" value="putative peptidase helix hairpin domain like"/>
    <property type="match status" value="1"/>
</dbReference>
<comment type="function">
    <text evidence="6">Has oligopeptidase activity and degrades a variety of small bioactive peptides.</text>
</comment>
<dbReference type="InterPro" id="IPR013647">
    <property type="entry name" value="OligopepF_N_dom"/>
</dbReference>
<dbReference type="EC" id="3.4.24.-" evidence="6"/>
<keyword evidence="1 6" id="KW-0645">Protease</keyword>
<feature type="domain" description="Oligopeptidase F N-terminal" evidence="8">
    <location>
        <begin position="114"/>
        <end position="183"/>
    </location>
</feature>
<dbReference type="GO" id="GO:0046872">
    <property type="term" value="F:metal ion binding"/>
    <property type="evidence" value="ECO:0007669"/>
    <property type="project" value="UniProtKB-UniRule"/>
</dbReference>
<keyword evidence="10" id="KW-1185">Reference proteome</keyword>
<evidence type="ECO:0000313" key="9">
    <source>
        <dbReference type="EMBL" id="SFK16985.1"/>
    </source>
</evidence>
<dbReference type="PANTHER" id="PTHR11804:SF45">
    <property type="entry name" value="SIMILAR TO OLIGOENDOPEPTIDASE"/>
    <property type="match status" value="1"/>
</dbReference>
<gene>
    <name evidence="9" type="ORF">SAMN05518846_109160</name>
</gene>
<comment type="similarity">
    <text evidence="6">Belongs to the peptidase M3B family.</text>
</comment>
<keyword evidence="4 6" id="KW-0862">Zinc</keyword>
<dbReference type="NCBIfam" id="TIGR00181">
    <property type="entry name" value="pepF"/>
    <property type="match status" value="1"/>
</dbReference>
<dbReference type="STRING" id="1884381.SAMN05518846_109160"/>
<comment type="cofactor">
    <cofactor evidence="6">
        <name>Zn(2+)</name>
        <dbReference type="ChEBI" id="CHEBI:29105"/>
    </cofactor>
    <text evidence="6">Binds 1 zinc ion.</text>
</comment>
<organism evidence="9 10">
    <name type="scientific">Brevibacillus centrosporus</name>
    <dbReference type="NCBI Taxonomy" id="54910"/>
    <lineage>
        <taxon>Bacteria</taxon>
        <taxon>Bacillati</taxon>
        <taxon>Bacillota</taxon>
        <taxon>Bacilli</taxon>
        <taxon>Bacillales</taxon>
        <taxon>Paenibacillaceae</taxon>
        <taxon>Brevibacillus</taxon>
    </lineage>
</organism>
<dbReference type="CDD" id="cd09609">
    <property type="entry name" value="M3B_PepF"/>
    <property type="match status" value="1"/>
</dbReference>
<dbReference type="EMBL" id="FORT01000009">
    <property type="protein sequence ID" value="SFK16985.1"/>
    <property type="molecule type" value="Genomic_DNA"/>
</dbReference>
<keyword evidence="3 6" id="KW-0378">Hydrolase</keyword>
<dbReference type="Gene3D" id="1.10.1370.20">
    <property type="entry name" value="Oligoendopeptidase f, C-terminal domain"/>
    <property type="match status" value="1"/>
</dbReference>
<dbReference type="GO" id="GO:0006508">
    <property type="term" value="P:proteolysis"/>
    <property type="evidence" value="ECO:0007669"/>
    <property type="project" value="UniProtKB-KW"/>
</dbReference>
<dbReference type="SUPFAM" id="SSF55486">
    <property type="entry name" value="Metalloproteases ('zincins'), catalytic domain"/>
    <property type="match status" value="1"/>
</dbReference>
<proteinExistence type="inferred from homology"/>
<evidence type="ECO:0000256" key="5">
    <source>
        <dbReference type="ARBA" id="ARBA00023049"/>
    </source>
</evidence>
<sequence>MKSRTTREHVAVEQTWNLDDLFSTQEAWDAELQEIIDHLPMLTAFKGTLHSGAENLLACLEARDELVVRAQLVATYARLRTSEDGTNPQNQAISARVGDAISALNAALSFISSEILDLPDGTIETYLQEEPGLETYRKSLHELLETKPYRLSADTESALAALGEVFSAPYTIYNRGKLSDMTFAAVRDSQGAEHPVSFALFETDYEMSSDTALRRAAYESFSQTLANYQNSFAAVYASEVKRQTVMSRLRGYESVTQMLLQPQQVTLDMYHNILDIIGTQLAPHMRRFAKLKAKELGLEKLQFCDLKAPLDPEFSPPVTIEEAGKLIKSALQVMGPEYVQIMETALDNRWIDYVDNVGKSTGAFCSTPYGNHSYILITWSGNMRSAFTLAHELGHAGHGILCGQNQAYINFRPTMYFIEAPSTLNELLLAQHIMEQSDDPRLKRWVIIQLLNTYYHNFVTHMLEAQLQRKVYEAAQVDVPITAKKMSEWKGEVLANFWGDAVELDAASSLTWMRQPHYYMGLYPYTYAAGLTASTAVAAKIREEGQPAVDRWLEVLKAGGTKRPLELMKMAGIDMSDPQPIRDAVAYVGSLITQLEELFAAQEQ</sequence>
<dbReference type="AlphaFoldDB" id="A0A1I3XBR6"/>
<dbReference type="InterPro" id="IPR034009">
    <property type="entry name" value="M3B_PepF_4"/>
</dbReference>
<evidence type="ECO:0000313" key="10">
    <source>
        <dbReference type="Proteomes" id="UP000198915"/>
    </source>
</evidence>